<dbReference type="Proteomes" id="UP000015527">
    <property type="component" value="Unassembled WGS sequence"/>
</dbReference>
<dbReference type="Gene3D" id="3.30.420.10">
    <property type="entry name" value="Ribonuclease H-like superfamily/Ribonuclease H"/>
    <property type="match status" value="1"/>
</dbReference>
<proteinExistence type="predicted"/>
<dbReference type="GO" id="GO:0003676">
    <property type="term" value="F:nucleic acid binding"/>
    <property type="evidence" value="ECO:0007669"/>
    <property type="project" value="InterPro"/>
</dbReference>
<evidence type="ECO:0000313" key="3">
    <source>
        <dbReference type="Proteomes" id="UP000015527"/>
    </source>
</evidence>
<dbReference type="RefSeq" id="WP_021236193.1">
    <property type="nucleotide sequence ID" value="NZ_ATHL01000153.1"/>
</dbReference>
<dbReference type="SUPFAM" id="SSF53098">
    <property type="entry name" value="Ribonuclease H-like"/>
    <property type="match status" value="1"/>
</dbReference>
<comment type="caution">
    <text evidence="2">The sequence shown here is derived from an EMBL/GenBank/DDBJ whole genome shotgun (WGS) entry which is preliminary data.</text>
</comment>
<reference evidence="2 3" key="1">
    <citation type="journal article" date="2013" name="Genome Announc.">
        <title>Genome Sequence of Novosphingobium lindaniclasticum LE124T, Isolated from a Hexachlorocyclohexane Dumpsite.</title>
        <authorList>
            <person name="Saxena A."/>
            <person name="Nayyar N."/>
            <person name="Sangwan N."/>
            <person name="Kumari R."/>
            <person name="Khurana J.P."/>
            <person name="Lal R."/>
        </authorList>
    </citation>
    <scope>NUCLEOTIDE SEQUENCE [LARGE SCALE GENOMIC DNA]</scope>
    <source>
        <strain evidence="2 3">LE124</strain>
    </source>
</reference>
<organism evidence="2 3">
    <name type="scientific">Novosphingobium lindaniclasticum LE124</name>
    <dbReference type="NCBI Taxonomy" id="1096930"/>
    <lineage>
        <taxon>Bacteria</taxon>
        <taxon>Pseudomonadati</taxon>
        <taxon>Pseudomonadota</taxon>
        <taxon>Alphaproteobacteria</taxon>
        <taxon>Sphingomonadales</taxon>
        <taxon>Sphingomonadaceae</taxon>
        <taxon>Novosphingobium</taxon>
    </lineage>
</organism>
<dbReference type="EMBL" id="ATHL01000153">
    <property type="protein sequence ID" value="EQB07662.1"/>
    <property type="molecule type" value="Genomic_DNA"/>
</dbReference>
<dbReference type="InterPro" id="IPR002156">
    <property type="entry name" value="RNaseH_domain"/>
</dbReference>
<accession>T0H3X6</accession>
<dbReference type="PROSITE" id="PS50879">
    <property type="entry name" value="RNASE_H_1"/>
    <property type="match status" value="1"/>
</dbReference>
<evidence type="ECO:0000313" key="2">
    <source>
        <dbReference type="EMBL" id="EQB07662.1"/>
    </source>
</evidence>
<name>T0H3X6_9SPHN</name>
<dbReference type="PATRIC" id="fig|1096930.3.peg.4460"/>
<sequence>MASRANLDHKRAMSRPRIKVFFDGGCRPNPGAIEAAAVIRGEAHVFADLGHGTNHDAEWTALVKALDLATSLGFRDIELIGDALPVVRQANAALKRGSALDRHEAAFLDLCRDAPPGRIRWIKREQNLAGIALARRHPR</sequence>
<dbReference type="GO" id="GO:0004523">
    <property type="term" value="F:RNA-DNA hybrid ribonuclease activity"/>
    <property type="evidence" value="ECO:0007669"/>
    <property type="project" value="InterPro"/>
</dbReference>
<dbReference type="Pfam" id="PF13456">
    <property type="entry name" value="RVT_3"/>
    <property type="match status" value="1"/>
</dbReference>
<keyword evidence="3" id="KW-1185">Reference proteome</keyword>
<dbReference type="AlphaFoldDB" id="T0H3X6"/>
<dbReference type="InterPro" id="IPR036397">
    <property type="entry name" value="RNaseH_sf"/>
</dbReference>
<feature type="domain" description="RNase H type-1" evidence="1">
    <location>
        <begin position="14"/>
        <end position="139"/>
    </location>
</feature>
<dbReference type="InterPro" id="IPR012337">
    <property type="entry name" value="RNaseH-like_sf"/>
</dbReference>
<evidence type="ECO:0000259" key="1">
    <source>
        <dbReference type="PROSITE" id="PS50879"/>
    </source>
</evidence>
<gene>
    <name evidence="2" type="ORF">L284_22650</name>
</gene>
<protein>
    <recommendedName>
        <fullName evidence="1">RNase H type-1 domain-containing protein</fullName>
    </recommendedName>
</protein>
<dbReference type="eggNOG" id="COG0328">
    <property type="taxonomic scope" value="Bacteria"/>
</dbReference>